<dbReference type="Gene3D" id="3.40.50.11210">
    <property type="entry name" value="Rap/Ran-GAP"/>
    <property type="match status" value="1"/>
</dbReference>
<dbReference type="InterPro" id="IPR035974">
    <property type="entry name" value="Rap/Ran-GAP_sf"/>
</dbReference>
<evidence type="ECO:0000313" key="4">
    <source>
        <dbReference type="EMBL" id="PRP77469.1"/>
    </source>
</evidence>
<dbReference type="SUPFAM" id="SSF111347">
    <property type="entry name" value="Rap/Ran-GAP"/>
    <property type="match status" value="1"/>
</dbReference>
<feature type="non-terminal residue" evidence="4">
    <location>
        <position position="1"/>
    </location>
</feature>
<feature type="region of interest" description="Disordered" evidence="2">
    <location>
        <begin position="77"/>
        <end position="97"/>
    </location>
</feature>
<evidence type="ECO:0000256" key="1">
    <source>
        <dbReference type="ARBA" id="ARBA00022468"/>
    </source>
</evidence>
<dbReference type="EMBL" id="MDYQ01000263">
    <property type="protein sequence ID" value="PRP77469.1"/>
    <property type="molecule type" value="Genomic_DNA"/>
</dbReference>
<dbReference type="InterPro" id="IPR000331">
    <property type="entry name" value="Rap/Ran_GAP_dom"/>
</dbReference>
<reference evidence="4 5" key="1">
    <citation type="journal article" date="2018" name="Genome Biol. Evol.">
        <title>Multiple Roots of Fruiting Body Formation in Amoebozoa.</title>
        <authorList>
            <person name="Hillmann F."/>
            <person name="Forbes G."/>
            <person name="Novohradska S."/>
            <person name="Ferling I."/>
            <person name="Riege K."/>
            <person name="Groth M."/>
            <person name="Westermann M."/>
            <person name="Marz M."/>
            <person name="Spaller T."/>
            <person name="Winckler T."/>
            <person name="Schaap P."/>
            <person name="Glockner G."/>
        </authorList>
    </citation>
    <scope>NUCLEOTIDE SEQUENCE [LARGE SCALE GENOMIC DNA]</scope>
    <source>
        <strain evidence="4 5">Jena</strain>
    </source>
</reference>
<gene>
    <name evidence="4" type="ORF">PROFUN_14324</name>
</gene>
<dbReference type="OrthoDB" id="2499658at2759"/>
<dbReference type="PROSITE" id="PS50085">
    <property type="entry name" value="RAPGAP"/>
    <property type="match status" value="1"/>
</dbReference>
<evidence type="ECO:0000259" key="3">
    <source>
        <dbReference type="PROSITE" id="PS50085"/>
    </source>
</evidence>
<dbReference type="Pfam" id="PF02145">
    <property type="entry name" value="Rap_GAP"/>
    <property type="match status" value="1"/>
</dbReference>
<dbReference type="PANTHER" id="PTHR15711">
    <property type="entry name" value="RAP GTPASE-ACTIVATING PROTEIN"/>
    <property type="match status" value="1"/>
</dbReference>
<dbReference type="Proteomes" id="UP000241769">
    <property type="component" value="Unassembled WGS sequence"/>
</dbReference>
<keyword evidence="5" id="KW-1185">Reference proteome</keyword>
<dbReference type="STRING" id="1890364.A0A2P6N0I4"/>
<proteinExistence type="predicted"/>
<dbReference type="PANTHER" id="PTHR15711:SF22">
    <property type="entry name" value="RAP-GAP DOMAIN-CONTAINING PROTEIN"/>
    <property type="match status" value="1"/>
</dbReference>
<sequence>NTEAEQRYQSAKDAMTRYMLDVEDWKRESSERFKLFMNKKESEISKLRNSVISTIQQDDNQLETLKQSIENYIKQAQEEDVTSETFKPPATPKLEQPGDISARESTVLTNNWTKAKKLFKVLLPYDLPPVLLDYREQSTLREALDEIKQLVQQKKVAQIHAGNLHEFSFFHAEGNDRTSVIPLSSTIGSLRYTSVRLSKTTPEDKDIMLVKNSVNELLASLQKDLDRGVVSDLLLPASHSQPPPKPVGLVVDCPGFEVEAGDPKNLPISEAPVRALMDIDKNTPYYSHYFASRQHTNFYGDAGKAGPVLVSLELPTREQKDLFHNNDLQLRALVRTKYDDEWVFIPADIKSSKRKALQKAIEAGSNYRDKLVGLKLKEINSSVGPTLLSTLEDRLQTKGYKFGVLYVKEGQVEENAMYQNVDGSADLDEFLKFMGTTIKLKGWDGYRGGLDTKSDTTGTQTIFTKHLGWPIIFHISTMLPFYPNDTQQLERKRHLGNDVCVVVFKDGPEPFLPSTSKSEFNHVFAVICKDHTVQSETTHYKISFAYKGGIGMADPLLPGPASFPATQALRELILTKLINAERRAMYAPGFVTKMQKTKELQMMAIVDQIRQASG</sequence>
<evidence type="ECO:0000313" key="5">
    <source>
        <dbReference type="Proteomes" id="UP000241769"/>
    </source>
</evidence>
<evidence type="ECO:0000256" key="2">
    <source>
        <dbReference type="SAM" id="MobiDB-lite"/>
    </source>
</evidence>
<protein>
    <submittedName>
        <fullName evidence="4">RapGAP/RanGAP domain-containing protein</fullName>
    </submittedName>
</protein>
<dbReference type="GO" id="GO:0005096">
    <property type="term" value="F:GTPase activator activity"/>
    <property type="evidence" value="ECO:0007669"/>
    <property type="project" value="UniProtKB-KW"/>
</dbReference>
<dbReference type="AlphaFoldDB" id="A0A2P6N0I4"/>
<dbReference type="InParanoid" id="A0A2P6N0I4"/>
<accession>A0A2P6N0I4</accession>
<keyword evidence="1" id="KW-0343">GTPase activation</keyword>
<dbReference type="GO" id="GO:0005737">
    <property type="term" value="C:cytoplasm"/>
    <property type="evidence" value="ECO:0007669"/>
    <property type="project" value="TreeGrafter"/>
</dbReference>
<dbReference type="InterPro" id="IPR050989">
    <property type="entry name" value="Rap1_Ran_GAP"/>
</dbReference>
<organism evidence="4 5">
    <name type="scientific">Planoprotostelium fungivorum</name>
    <dbReference type="NCBI Taxonomy" id="1890364"/>
    <lineage>
        <taxon>Eukaryota</taxon>
        <taxon>Amoebozoa</taxon>
        <taxon>Evosea</taxon>
        <taxon>Variosea</taxon>
        <taxon>Cavosteliida</taxon>
        <taxon>Cavosteliaceae</taxon>
        <taxon>Planoprotostelium</taxon>
    </lineage>
</organism>
<feature type="domain" description="Rap-GAP" evidence="3">
    <location>
        <begin position="388"/>
        <end position="605"/>
    </location>
</feature>
<comment type="caution">
    <text evidence="4">The sequence shown here is derived from an EMBL/GenBank/DDBJ whole genome shotgun (WGS) entry which is preliminary data.</text>
</comment>
<name>A0A2P6N0I4_9EUKA</name>
<dbReference type="GO" id="GO:0051056">
    <property type="term" value="P:regulation of small GTPase mediated signal transduction"/>
    <property type="evidence" value="ECO:0007669"/>
    <property type="project" value="InterPro"/>
</dbReference>